<sequence length="312" mass="34568">MMFGHCTAYAQNAEAAADNQTSHPHNRESGAAKTENQKVYWIPHLCMQPMLQAVVQWAVLKQVWIANLSAGVALEAFSCDCSQHTTALDWENLFATISRKTMLNSARMTATSWKNQEYNSLCSSQKLRALGLTKKPSDYRFLNQGGAVTDHQIDDCENGLALKSKALEQLNFSHAEQGWILECVAACVLIGEVRFGERQGLDMSFVEDFGALDSVAKLAGVNSYKLMEALTQPSIRIGESVIKKNQGLKKVHGGSKEALIHVSGCSVELRVMFNRKSDEPPLSVFSSSSQRPLFELPPTLNGSSYNFLWRFN</sequence>
<dbReference type="GO" id="GO:0007015">
    <property type="term" value="P:actin filament organization"/>
    <property type="evidence" value="ECO:0007669"/>
    <property type="project" value="TreeGrafter"/>
</dbReference>
<evidence type="ECO:0000256" key="1">
    <source>
        <dbReference type="ARBA" id="ARBA00022741"/>
    </source>
</evidence>
<keyword evidence="2" id="KW-0067">ATP-binding</keyword>
<organism evidence="5 6">
    <name type="scientific">Ditylenchus dipsaci</name>
    <dbReference type="NCBI Taxonomy" id="166011"/>
    <lineage>
        <taxon>Eukaryota</taxon>
        <taxon>Metazoa</taxon>
        <taxon>Ecdysozoa</taxon>
        <taxon>Nematoda</taxon>
        <taxon>Chromadorea</taxon>
        <taxon>Rhabditida</taxon>
        <taxon>Tylenchina</taxon>
        <taxon>Tylenchomorpha</taxon>
        <taxon>Sphaerularioidea</taxon>
        <taxon>Anguinidae</taxon>
        <taxon>Anguininae</taxon>
        <taxon>Ditylenchus</taxon>
    </lineage>
</organism>
<dbReference type="SUPFAM" id="SSF52540">
    <property type="entry name" value="P-loop containing nucleoside triphosphate hydrolases"/>
    <property type="match status" value="1"/>
</dbReference>
<keyword evidence="5" id="KW-1185">Reference proteome</keyword>
<dbReference type="AlphaFoldDB" id="A0A915E9F1"/>
<dbReference type="GO" id="GO:0005524">
    <property type="term" value="F:ATP binding"/>
    <property type="evidence" value="ECO:0007669"/>
    <property type="project" value="UniProtKB-KW"/>
</dbReference>
<dbReference type="GO" id="GO:0005737">
    <property type="term" value="C:cytoplasm"/>
    <property type="evidence" value="ECO:0007669"/>
    <property type="project" value="TreeGrafter"/>
</dbReference>
<evidence type="ECO:0000313" key="5">
    <source>
        <dbReference type="Proteomes" id="UP000887574"/>
    </source>
</evidence>
<evidence type="ECO:0000259" key="4">
    <source>
        <dbReference type="Pfam" id="PF00063"/>
    </source>
</evidence>
<accession>A0A915E9F1</accession>
<dbReference type="Proteomes" id="UP000887574">
    <property type="component" value="Unplaced"/>
</dbReference>
<dbReference type="Gene3D" id="1.10.10.820">
    <property type="match status" value="1"/>
</dbReference>
<keyword evidence="3" id="KW-0009">Actin-binding</keyword>
<dbReference type="GO" id="GO:0016020">
    <property type="term" value="C:membrane"/>
    <property type="evidence" value="ECO:0007669"/>
    <property type="project" value="TreeGrafter"/>
</dbReference>
<dbReference type="GO" id="GO:0000146">
    <property type="term" value="F:microfilament motor activity"/>
    <property type="evidence" value="ECO:0007669"/>
    <property type="project" value="TreeGrafter"/>
</dbReference>
<reference evidence="6" key="1">
    <citation type="submission" date="2022-11" db="UniProtKB">
        <authorList>
            <consortium name="WormBaseParasite"/>
        </authorList>
    </citation>
    <scope>IDENTIFICATION</scope>
</reference>
<dbReference type="WBParaSite" id="jg347">
    <property type="protein sequence ID" value="jg347"/>
    <property type="gene ID" value="jg347"/>
</dbReference>
<protein>
    <submittedName>
        <fullName evidence="6">Myosin motor domain-containing protein</fullName>
    </submittedName>
</protein>
<dbReference type="PANTHER" id="PTHR13140">
    <property type="entry name" value="MYOSIN"/>
    <property type="match status" value="1"/>
</dbReference>
<dbReference type="InterPro" id="IPR027417">
    <property type="entry name" value="P-loop_NTPase"/>
</dbReference>
<dbReference type="GO" id="GO:0051015">
    <property type="term" value="F:actin filament binding"/>
    <property type="evidence" value="ECO:0007669"/>
    <property type="project" value="TreeGrafter"/>
</dbReference>
<name>A0A915E9F1_9BILA</name>
<feature type="domain" description="Myosin motor" evidence="4">
    <location>
        <begin position="123"/>
        <end position="253"/>
    </location>
</feature>
<evidence type="ECO:0000256" key="3">
    <source>
        <dbReference type="ARBA" id="ARBA00023203"/>
    </source>
</evidence>
<keyword evidence="1" id="KW-0547">Nucleotide-binding</keyword>
<dbReference type="Gene3D" id="1.20.120.720">
    <property type="entry name" value="Myosin VI head, motor domain, U50 subdomain"/>
    <property type="match status" value="1"/>
</dbReference>
<evidence type="ECO:0000313" key="6">
    <source>
        <dbReference type="WBParaSite" id="jg347"/>
    </source>
</evidence>
<proteinExistence type="predicted"/>
<dbReference type="Pfam" id="PF00063">
    <property type="entry name" value="Myosin_head"/>
    <property type="match status" value="1"/>
</dbReference>
<evidence type="ECO:0000256" key="2">
    <source>
        <dbReference type="ARBA" id="ARBA00022840"/>
    </source>
</evidence>
<dbReference type="GO" id="GO:0016459">
    <property type="term" value="C:myosin complex"/>
    <property type="evidence" value="ECO:0007669"/>
    <property type="project" value="InterPro"/>
</dbReference>
<dbReference type="InterPro" id="IPR001609">
    <property type="entry name" value="Myosin_head_motor_dom-like"/>
</dbReference>